<dbReference type="KEGG" id="mis:MICPUN_62967"/>
<dbReference type="InParanoid" id="C1FJJ3"/>
<reference evidence="2 3" key="1">
    <citation type="journal article" date="2009" name="Science">
        <title>Green evolution and dynamic adaptations revealed by genomes of the marine picoeukaryotes Micromonas.</title>
        <authorList>
            <person name="Worden A.Z."/>
            <person name="Lee J.H."/>
            <person name="Mock T."/>
            <person name="Rouze P."/>
            <person name="Simmons M.P."/>
            <person name="Aerts A.L."/>
            <person name="Allen A.E."/>
            <person name="Cuvelier M.L."/>
            <person name="Derelle E."/>
            <person name="Everett M.V."/>
            <person name="Foulon E."/>
            <person name="Grimwood J."/>
            <person name="Gundlach H."/>
            <person name="Henrissat B."/>
            <person name="Napoli C."/>
            <person name="McDonald S.M."/>
            <person name="Parker M.S."/>
            <person name="Rombauts S."/>
            <person name="Salamov A."/>
            <person name="Von Dassow P."/>
            <person name="Badger J.H."/>
            <person name="Coutinho P.M."/>
            <person name="Demir E."/>
            <person name="Dubchak I."/>
            <person name="Gentemann C."/>
            <person name="Eikrem W."/>
            <person name="Gready J.E."/>
            <person name="John U."/>
            <person name="Lanier W."/>
            <person name="Lindquist E.A."/>
            <person name="Lucas S."/>
            <person name="Mayer K.F."/>
            <person name="Moreau H."/>
            <person name="Not F."/>
            <person name="Otillar R."/>
            <person name="Panaud O."/>
            <person name="Pangilinan J."/>
            <person name="Paulsen I."/>
            <person name="Piegu B."/>
            <person name="Poliakov A."/>
            <person name="Robbens S."/>
            <person name="Schmutz J."/>
            <person name="Toulza E."/>
            <person name="Wyss T."/>
            <person name="Zelensky A."/>
            <person name="Zhou K."/>
            <person name="Armbrust E.V."/>
            <person name="Bhattacharya D."/>
            <person name="Goodenough U.W."/>
            <person name="Van de Peer Y."/>
            <person name="Grigoriev I.V."/>
        </authorList>
    </citation>
    <scope>NUCLEOTIDE SEQUENCE [LARGE SCALE GENOMIC DNA]</scope>
    <source>
        <strain evidence="3">RCC299 / NOUM17</strain>
    </source>
</reference>
<evidence type="ECO:0000313" key="2">
    <source>
        <dbReference type="EMBL" id="ACO70356.1"/>
    </source>
</evidence>
<dbReference type="OrthoDB" id="515405at2759"/>
<evidence type="ECO:0000313" key="3">
    <source>
        <dbReference type="Proteomes" id="UP000002009"/>
    </source>
</evidence>
<feature type="compositionally biased region" description="Polar residues" evidence="1">
    <location>
        <begin position="478"/>
        <end position="491"/>
    </location>
</feature>
<dbReference type="RefSeq" id="XP_002509098.1">
    <property type="nucleotide sequence ID" value="XM_002509052.1"/>
</dbReference>
<protein>
    <submittedName>
        <fullName evidence="2">Uncharacterized protein</fullName>
    </submittedName>
</protein>
<dbReference type="eggNOG" id="ENOG502R8XB">
    <property type="taxonomic scope" value="Eukaryota"/>
</dbReference>
<gene>
    <name evidence="2" type="ORF">MICPUN_62967</name>
</gene>
<proteinExistence type="predicted"/>
<feature type="region of interest" description="Disordered" evidence="1">
    <location>
        <begin position="314"/>
        <end position="347"/>
    </location>
</feature>
<evidence type="ECO:0000256" key="1">
    <source>
        <dbReference type="SAM" id="MobiDB-lite"/>
    </source>
</evidence>
<dbReference type="EMBL" id="CP001577">
    <property type="protein sequence ID" value="ACO70356.1"/>
    <property type="molecule type" value="Genomic_DNA"/>
</dbReference>
<dbReference type="GeneID" id="8248237"/>
<dbReference type="Proteomes" id="UP000002009">
    <property type="component" value="Chromosome 12"/>
</dbReference>
<feature type="region of interest" description="Disordered" evidence="1">
    <location>
        <begin position="199"/>
        <end position="219"/>
    </location>
</feature>
<dbReference type="AlphaFoldDB" id="C1FJJ3"/>
<sequence>MKRRESPVIDVKDTQPYWATVTTPATGSKNDANDPAASSTIRYLMLEDTETGDIVCPLVYLREVFGLNYSRKTSNDRTRVIHEVPDGLVRAPAMTAQNLIQQQLMRARQQQVTGRPAQPPAEPVPCWKLPFESSTDVKLQIRELLGDEGFSKGHVRLVSLPLAFNVLSEKDEFRDTALFRAVHHVLKNTSYKCLLRRRRPAPTPDLDENGASGGREGASGVAAAVSNGAAATTTTGDDFVLVDCVPPHRAGVTVAVEPAKLPRDRGSGVSLSARNRSGGDACAASDRRAALRGPWDMQKSFDKYVDYVSPDCMAKSGGRSGSSRGTAGDNGEGLRGNSFTGPSRSLEPSAAGMILGLGERVMGHNGGPNEAMRMVIDPNDGRFSKMRRVSNTSTPPGGSEGGWIGSDGQIVDPREIVSRQGEEIHRLKQSNEWLQHELASVKNALNELIGAMTEKERMDVQQRRKALAGGSSNGGDRANSSALDASRSTGTDLPVDANGFYAGNTSMAASMLGTIESVQAAVVAASVGASAGHLDAHHGLHAKPPPGLLQPGWGTFGSMPGPMSVPMRTGSGDHFLHGTSDTLGDMNLEGGADGYMHH</sequence>
<accession>C1FJJ3</accession>
<keyword evidence="3" id="KW-1185">Reference proteome</keyword>
<feature type="region of interest" description="Disordered" evidence="1">
    <location>
        <begin position="456"/>
        <end position="495"/>
    </location>
</feature>
<name>C1FJJ3_MICCC</name>
<organism evidence="2 3">
    <name type="scientific">Micromonas commoda (strain RCC299 / NOUM17 / CCMP2709)</name>
    <name type="common">Picoplanktonic green alga</name>
    <dbReference type="NCBI Taxonomy" id="296587"/>
    <lineage>
        <taxon>Eukaryota</taxon>
        <taxon>Viridiplantae</taxon>
        <taxon>Chlorophyta</taxon>
        <taxon>Mamiellophyceae</taxon>
        <taxon>Mamiellales</taxon>
        <taxon>Mamiellaceae</taxon>
        <taxon>Micromonas</taxon>
    </lineage>
</organism>